<keyword evidence="3" id="KW-1185">Reference proteome</keyword>
<accession>A0A423X486</accession>
<evidence type="ECO:0000313" key="3">
    <source>
        <dbReference type="Proteomes" id="UP000285146"/>
    </source>
</evidence>
<dbReference type="EMBL" id="LKEB01000027">
    <property type="protein sequence ID" value="ROW10790.1"/>
    <property type="molecule type" value="Genomic_DNA"/>
</dbReference>
<evidence type="ECO:0000256" key="1">
    <source>
        <dbReference type="SAM" id="MobiDB-lite"/>
    </source>
</evidence>
<sequence>MTTMTTTKNGGDGSESPDMFPKLLAGVPEVRCDGEAGVVAMFPGDLQRAGEQDKMDEEQG</sequence>
<dbReference type="AlphaFoldDB" id="A0A423X486"/>
<dbReference type="InParanoid" id="A0A423X486"/>
<evidence type="ECO:0000313" key="2">
    <source>
        <dbReference type="EMBL" id="ROW10790.1"/>
    </source>
</evidence>
<comment type="caution">
    <text evidence="2">The sequence shown here is derived from an EMBL/GenBank/DDBJ whole genome shotgun (WGS) entry which is preliminary data.</text>
</comment>
<proteinExistence type="predicted"/>
<organism evidence="2 3">
    <name type="scientific">Cytospora leucostoma</name>
    <dbReference type="NCBI Taxonomy" id="1230097"/>
    <lineage>
        <taxon>Eukaryota</taxon>
        <taxon>Fungi</taxon>
        <taxon>Dikarya</taxon>
        <taxon>Ascomycota</taxon>
        <taxon>Pezizomycotina</taxon>
        <taxon>Sordariomycetes</taxon>
        <taxon>Sordariomycetidae</taxon>
        <taxon>Diaporthales</taxon>
        <taxon>Cytosporaceae</taxon>
        <taxon>Cytospora</taxon>
    </lineage>
</organism>
<dbReference type="Proteomes" id="UP000285146">
    <property type="component" value="Unassembled WGS sequence"/>
</dbReference>
<feature type="region of interest" description="Disordered" evidence="1">
    <location>
        <begin position="1"/>
        <end position="21"/>
    </location>
</feature>
<gene>
    <name evidence="2" type="ORF">VPNG_05372</name>
</gene>
<protein>
    <submittedName>
        <fullName evidence="2">Uncharacterized protein</fullName>
    </submittedName>
</protein>
<name>A0A423X486_9PEZI</name>
<reference evidence="2 3" key="1">
    <citation type="submission" date="2015-09" db="EMBL/GenBank/DDBJ databases">
        <title>Host preference determinants of Valsa canker pathogens revealed by comparative genomics.</title>
        <authorList>
            <person name="Yin Z."/>
            <person name="Huang L."/>
        </authorList>
    </citation>
    <scope>NUCLEOTIDE SEQUENCE [LARGE SCALE GENOMIC DNA]</scope>
    <source>
        <strain evidence="2 3">SXYLt</strain>
    </source>
</reference>